<dbReference type="EMBL" id="CAKLCB010000068">
    <property type="protein sequence ID" value="CAH0514334.1"/>
    <property type="molecule type" value="Genomic_DNA"/>
</dbReference>
<dbReference type="Proteomes" id="UP001158986">
    <property type="component" value="Unassembled WGS sequence"/>
</dbReference>
<evidence type="ECO:0000313" key="1">
    <source>
        <dbReference type="EMBL" id="CAH0481920.1"/>
    </source>
</evidence>
<dbReference type="AlphaFoldDB" id="A0AAU9LAZ4"/>
<organism evidence="1 4">
    <name type="scientific">Peronospora belbahrii</name>
    <dbReference type="NCBI Taxonomy" id="622444"/>
    <lineage>
        <taxon>Eukaryota</taxon>
        <taxon>Sar</taxon>
        <taxon>Stramenopiles</taxon>
        <taxon>Oomycota</taxon>
        <taxon>Peronosporomycetes</taxon>
        <taxon>Peronosporales</taxon>
        <taxon>Peronosporaceae</taxon>
        <taxon>Peronospora</taxon>
    </lineage>
</organism>
<dbReference type="Proteomes" id="UP001160483">
    <property type="component" value="Unassembled WGS sequence"/>
</dbReference>
<name>A0AAU9LAZ4_9STRA</name>
<evidence type="ECO:0000313" key="4">
    <source>
        <dbReference type="Proteomes" id="UP001160483"/>
    </source>
</evidence>
<keyword evidence="3" id="KW-1185">Reference proteome</keyword>
<evidence type="ECO:0000313" key="3">
    <source>
        <dbReference type="Proteomes" id="UP001158986"/>
    </source>
</evidence>
<proteinExistence type="predicted"/>
<reference evidence="1 3" key="1">
    <citation type="submission" date="2021-11" db="EMBL/GenBank/DDBJ databases">
        <authorList>
            <person name="Islam A."/>
            <person name="Islam S."/>
            <person name="Flora M.S."/>
            <person name="Rahman M."/>
            <person name="Ziaur R.M."/>
            <person name="Epstein J.H."/>
            <person name="Hassan M."/>
            <person name="Klassen M."/>
            <person name="Woodard K."/>
            <person name="Webb A."/>
            <person name="Webby R.J."/>
            <person name="El Zowalaty M.E."/>
        </authorList>
    </citation>
    <scope>NUCLEOTIDE SEQUENCE</scope>
    <source>
        <strain evidence="2">Pbs1</strain>
        <strain evidence="1">Pbs3</strain>
    </source>
</reference>
<sequence length="151" mass="17494">MPKQECLTCKAGNETHHKSAVENTGCEKSYLRVDACMKLYNGRVSACIDEWNMFRQCYEQGKIQSGSRNKSITETSIPWNGREAECKPNWSLTAVSACRGQQRKEDRPWRKVTLDCCCLIFLRLHFCSCRSPCARYDQHLMTTPSIVYHRF</sequence>
<evidence type="ECO:0000313" key="2">
    <source>
        <dbReference type="EMBL" id="CAH0514334.1"/>
    </source>
</evidence>
<dbReference type="EMBL" id="CAKKTJ010000331">
    <property type="protein sequence ID" value="CAH0481920.1"/>
    <property type="molecule type" value="Genomic_DNA"/>
</dbReference>
<protein>
    <submittedName>
        <fullName evidence="1">Uncharacterized protein</fullName>
    </submittedName>
</protein>
<accession>A0AAU9LAZ4</accession>
<gene>
    <name evidence="2" type="ORF">PBS001_LOCUS1090</name>
    <name evidence="1" type="ORF">PBS003_LOCUS8520</name>
</gene>
<comment type="caution">
    <text evidence="1">The sequence shown here is derived from an EMBL/GenBank/DDBJ whole genome shotgun (WGS) entry which is preliminary data.</text>
</comment>